<comment type="similarity">
    <text evidence="5">Belongs to the class-II pyridoxal-phosphate-dependent aminotransferase family. MalY/PatB cystathionine beta-lyase subfamily.</text>
</comment>
<dbReference type="InterPro" id="IPR004839">
    <property type="entry name" value="Aminotransferase_I/II_large"/>
</dbReference>
<comment type="caution">
    <text evidence="7">The sequence shown here is derived from an EMBL/GenBank/DDBJ whole genome shotgun (WGS) entry which is preliminary data.</text>
</comment>
<dbReference type="Gene3D" id="3.90.1150.10">
    <property type="entry name" value="Aspartate Aminotransferase, domain 1"/>
    <property type="match status" value="1"/>
</dbReference>
<dbReference type="STRING" id="1302272.FC96_GL002154"/>
<dbReference type="InterPro" id="IPR027619">
    <property type="entry name" value="C-S_lyase_PatB-like"/>
</dbReference>
<evidence type="ECO:0000256" key="2">
    <source>
        <dbReference type="ARBA" id="ARBA00012224"/>
    </source>
</evidence>
<dbReference type="PATRIC" id="fig|1302272.5.peg.2203"/>
<name>A0A0R1HMD7_9LACO</name>
<dbReference type="PANTHER" id="PTHR43525">
    <property type="entry name" value="PROTEIN MALY"/>
    <property type="match status" value="1"/>
</dbReference>
<dbReference type="AlphaFoldDB" id="A0A0R1HMD7"/>
<dbReference type="PANTHER" id="PTHR43525:SF1">
    <property type="entry name" value="PROTEIN MALY"/>
    <property type="match status" value="1"/>
</dbReference>
<evidence type="ECO:0000313" key="7">
    <source>
        <dbReference type="EMBL" id="KRK47949.1"/>
    </source>
</evidence>
<accession>A0A0R1HMD7</accession>
<feature type="domain" description="Aminotransferase class I/classII large" evidence="6">
    <location>
        <begin position="36"/>
        <end position="382"/>
    </location>
</feature>
<dbReference type="SUPFAM" id="SSF53383">
    <property type="entry name" value="PLP-dependent transferases"/>
    <property type="match status" value="1"/>
</dbReference>
<evidence type="ECO:0000256" key="1">
    <source>
        <dbReference type="ARBA" id="ARBA00001933"/>
    </source>
</evidence>
<evidence type="ECO:0000256" key="3">
    <source>
        <dbReference type="ARBA" id="ARBA00022898"/>
    </source>
</evidence>
<dbReference type="OrthoDB" id="9802872at2"/>
<dbReference type="CDD" id="cd00609">
    <property type="entry name" value="AAT_like"/>
    <property type="match status" value="1"/>
</dbReference>
<dbReference type="RefSeq" id="WP_056942653.1">
    <property type="nucleotide sequence ID" value="NZ_AZCX01000005.1"/>
</dbReference>
<dbReference type="GO" id="GO:0030170">
    <property type="term" value="F:pyridoxal phosphate binding"/>
    <property type="evidence" value="ECO:0007669"/>
    <property type="project" value="InterPro"/>
</dbReference>
<protein>
    <recommendedName>
        <fullName evidence="2">cysteine-S-conjugate beta-lyase</fullName>
        <ecNumber evidence="2">4.4.1.13</ecNumber>
    </recommendedName>
</protein>
<dbReference type="InterPro" id="IPR015422">
    <property type="entry name" value="PyrdxlP-dep_Trfase_small"/>
</dbReference>
<proteinExistence type="inferred from homology"/>
<dbReference type="Gene3D" id="3.40.640.10">
    <property type="entry name" value="Type I PLP-dependent aspartate aminotransferase-like (Major domain)"/>
    <property type="match status" value="1"/>
</dbReference>
<keyword evidence="3" id="KW-0663">Pyridoxal phosphate</keyword>
<evidence type="ECO:0000256" key="5">
    <source>
        <dbReference type="ARBA" id="ARBA00037974"/>
    </source>
</evidence>
<dbReference type="InterPro" id="IPR015421">
    <property type="entry name" value="PyrdxlP-dep_Trfase_major"/>
</dbReference>
<evidence type="ECO:0000259" key="6">
    <source>
        <dbReference type="Pfam" id="PF00155"/>
    </source>
</evidence>
<dbReference type="EC" id="4.4.1.13" evidence="2"/>
<dbReference type="Pfam" id="PF00155">
    <property type="entry name" value="Aminotran_1_2"/>
    <property type="match status" value="1"/>
</dbReference>
<dbReference type="Proteomes" id="UP000050911">
    <property type="component" value="Unassembled WGS sequence"/>
</dbReference>
<sequence>MIFNPHVNRKNGPSVKWDIARAAGDDRMLPMTIADMDIATPDFVLDAMRSVLDDQVLGYVAPSHDFYQAFIHWEAVRHSVQLTRDQIILASGVVPAMAFAIRHLTATNDRIVVMAPYYTPYEKIVTGNHRQFVAFPLKEIDGQYAIDFEALEDVLAVANTTAMVICNPHNPSGRVWTLPELQRLQSLANKYNILVLDDEIHDDTTPPQNYPISMLSKLMAPDKVAKTVMFKAPTKAFNMAGSKVSFMVTRHPELLATLKDAAAAEAFEELNTMGLVGAQAAYEKGAEWLDAVNGYLAENCEHLVTTLKETTRIVPMRPEATYLAWLDFRAYGLSEDQLIDELMGQDHLVLNAGSSYGDEGLGFMRLNFAVDLSVLDQAIERLQAFDQRHQGA</sequence>
<reference evidence="7 8" key="1">
    <citation type="journal article" date="2015" name="Genome Announc.">
        <title>Expanding the biotechnology potential of lactobacilli through comparative genomics of 213 strains and associated genera.</title>
        <authorList>
            <person name="Sun Z."/>
            <person name="Harris H.M."/>
            <person name="McCann A."/>
            <person name="Guo C."/>
            <person name="Argimon S."/>
            <person name="Zhang W."/>
            <person name="Yang X."/>
            <person name="Jeffery I.B."/>
            <person name="Cooney J.C."/>
            <person name="Kagawa T.F."/>
            <person name="Liu W."/>
            <person name="Song Y."/>
            <person name="Salvetti E."/>
            <person name="Wrobel A."/>
            <person name="Rasinkangas P."/>
            <person name="Parkhill J."/>
            <person name="Rea M.C."/>
            <person name="O'Sullivan O."/>
            <person name="Ritari J."/>
            <person name="Douillard F.P."/>
            <person name="Paul Ross R."/>
            <person name="Yang R."/>
            <person name="Briner A.E."/>
            <person name="Felis G.E."/>
            <person name="de Vos W.M."/>
            <person name="Barrangou R."/>
            <person name="Klaenhammer T.R."/>
            <person name="Caufield P.W."/>
            <person name="Cui Y."/>
            <person name="Zhang H."/>
            <person name="O'Toole P.W."/>
        </authorList>
    </citation>
    <scope>NUCLEOTIDE SEQUENCE [LARGE SCALE GENOMIC DNA]</scope>
    <source>
        <strain evidence="7 8">JCM 15530</strain>
    </source>
</reference>
<dbReference type="EMBL" id="AZCX01000005">
    <property type="protein sequence ID" value="KRK47949.1"/>
    <property type="molecule type" value="Genomic_DNA"/>
</dbReference>
<keyword evidence="8" id="KW-1185">Reference proteome</keyword>
<gene>
    <name evidence="7" type="ORF">FC96_GL002154</name>
</gene>
<dbReference type="InterPro" id="IPR015424">
    <property type="entry name" value="PyrdxlP-dep_Trfase"/>
</dbReference>
<dbReference type="InterPro" id="IPR051798">
    <property type="entry name" value="Class-II_PLP-Dep_Aminotrans"/>
</dbReference>
<dbReference type="NCBIfam" id="TIGR04350">
    <property type="entry name" value="C_S_lyase_PatB"/>
    <property type="match status" value="1"/>
</dbReference>
<comment type="cofactor">
    <cofactor evidence="1">
        <name>pyridoxal 5'-phosphate</name>
        <dbReference type="ChEBI" id="CHEBI:597326"/>
    </cofactor>
</comment>
<organism evidence="7 8">
    <name type="scientific">Secundilactobacillus kimchicus JCM 15530</name>
    <dbReference type="NCBI Taxonomy" id="1302272"/>
    <lineage>
        <taxon>Bacteria</taxon>
        <taxon>Bacillati</taxon>
        <taxon>Bacillota</taxon>
        <taxon>Bacilli</taxon>
        <taxon>Lactobacillales</taxon>
        <taxon>Lactobacillaceae</taxon>
        <taxon>Secundilactobacillus</taxon>
    </lineage>
</organism>
<evidence type="ECO:0000313" key="8">
    <source>
        <dbReference type="Proteomes" id="UP000050911"/>
    </source>
</evidence>
<evidence type="ECO:0000256" key="4">
    <source>
        <dbReference type="ARBA" id="ARBA00023239"/>
    </source>
</evidence>
<keyword evidence="4 7" id="KW-0456">Lyase</keyword>
<dbReference type="GO" id="GO:0047804">
    <property type="term" value="F:cysteine-S-conjugate beta-lyase activity"/>
    <property type="evidence" value="ECO:0007669"/>
    <property type="project" value="UniProtKB-EC"/>
</dbReference>